<evidence type="ECO:0000313" key="2">
    <source>
        <dbReference type="Proteomes" id="UP001159641"/>
    </source>
</evidence>
<dbReference type="InterPro" id="IPR032675">
    <property type="entry name" value="LRR_dom_sf"/>
</dbReference>
<proteinExistence type="predicted"/>
<dbReference type="Proteomes" id="UP001159641">
    <property type="component" value="Unassembled WGS sequence"/>
</dbReference>
<dbReference type="InterPro" id="IPR001611">
    <property type="entry name" value="Leu-rich_rpt"/>
</dbReference>
<comment type="caution">
    <text evidence="1">The sequence shown here is derived from an EMBL/GenBank/DDBJ whole genome shotgun (WGS) entry which is preliminary data.</text>
</comment>
<evidence type="ECO:0000313" key="1">
    <source>
        <dbReference type="EMBL" id="KAJ8783659.1"/>
    </source>
</evidence>
<dbReference type="EMBL" id="JAIQCJ010002079">
    <property type="protein sequence ID" value="KAJ8783659.1"/>
    <property type="molecule type" value="Genomic_DNA"/>
</dbReference>
<gene>
    <name evidence="1" type="ORF">J1605_008702</name>
</gene>
<accession>A0AB34GVZ8</accession>
<name>A0AB34GVZ8_ESCRO</name>
<dbReference type="AlphaFoldDB" id="A0AB34GVZ8"/>
<sequence>MVSSVSSCYTMMLYWILTDGFSSYSIRLGFHSNNIKSIPEKAFVGNPSLITMTLNGASQITEFPDLTGTASLESLDLRHNEMCEIRANTFQQLFSLRSL</sequence>
<protein>
    <submittedName>
        <fullName evidence="1">Uncharacterized protein</fullName>
    </submittedName>
</protein>
<dbReference type="Gene3D" id="3.80.10.10">
    <property type="entry name" value="Ribonuclease Inhibitor"/>
    <property type="match status" value="1"/>
</dbReference>
<keyword evidence="2" id="KW-1185">Reference proteome</keyword>
<reference evidence="1 2" key="1">
    <citation type="submission" date="2022-11" db="EMBL/GenBank/DDBJ databases">
        <title>Whole genome sequence of Eschrichtius robustus ER-17-0199.</title>
        <authorList>
            <person name="Bruniche-Olsen A."/>
            <person name="Black A.N."/>
            <person name="Fields C.J."/>
            <person name="Walden K."/>
            <person name="Dewoody J.A."/>
        </authorList>
    </citation>
    <scope>NUCLEOTIDE SEQUENCE [LARGE SCALE GENOMIC DNA]</scope>
    <source>
        <strain evidence="1">ER-17-0199</strain>
        <tissue evidence="1">Blubber</tissue>
    </source>
</reference>
<dbReference type="Pfam" id="PF13855">
    <property type="entry name" value="LRR_8"/>
    <property type="match status" value="1"/>
</dbReference>
<organism evidence="1 2">
    <name type="scientific">Eschrichtius robustus</name>
    <name type="common">California gray whale</name>
    <name type="synonym">Eschrichtius gibbosus</name>
    <dbReference type="NCBI Taxonomy" id="9764"/>
    <lineage>
        <taxon>Eukaryota</taxon>
        <taxon>Metazoa</taxon>
        <taxon>Chordata</taxon>
        <taxon>Craniata</taxon>
        <taxon>Vertebrata</taxon>
        <taxon>Euteleostomi</taxon>
        <taxon>Mammalia</taxon>
        <taxon>Eutheria</taxon>
        <taxon>Laurasiatheria</taxon>
        <taxon>Artiodactyla</taxon>
        <taxon>Whippomorpha</taxon>
        <taxon>Cetacea</taxon>
        <taxon>Mysticeti</taxon>
        <taxon>Eschrichtiidae</taxon>
        <taxon>Eschrichtius</taxon>
    </lineage>
</organism>
<dbReference type="SUPFAM" id="SSF52058">
    <property type="entry name" value="L domain-like"/>
    <property type="match status" value="1"/>
</dbReference>